<dbReference type="AlphaFoldDB" id="A0A1X6P318"/>
<feature type="compositionally biased region" description="Low complexity" evidence="1">
    <location>
        <begin position="701"/>
        <end position="713"/>
    </location>
</feature>
<dbReference type="EMBL" id="KV918909">
    <property type="protein sequence ID" value="OSX75279.1"/>
    <property type="molecule type" value="Genomic_DNA"/>
</dbReference>
<proteinExistence type="predicted"/>
<feature type="compositionally biased region" description="Low complexity" evidence="1">
    <location>
        <begin position="138"/>
        <end position="173"/>
    </location>
</feature>
<feature type="compositionally biased region" description="Basic residues" evidence="1">
    <location>
        <begin position="228"/>
        <end position="239"/>
    </location>
</feature>
<sequence length="820" mass="83743">MQAGGAPAVRQEAAVHAEAAERESAAQYAAAQAMLDMTPPGASPTPPLLAGAWEASCDEAPHADDGFYANSFVEVTATAAHGALPRSQTIHNDDARERSAFAAELGGYTMSQNGTRASALAGPLGGGAPPSWPPSPSPSSALPLAQRPAPSRALSRPSAAPSAAAASALTSPLVAMTGPFQPPPRRRASTPTSCGPPAASSSTAARPPVPSAPLGAAAAGGNKNKTPPARRAKPPPAKRIKQLTLSSISKAVTAASMRSARTAAEILVSPECTTGSSGTAVERAGATAKAATAVKKASAAMAQMLIDSLEPLCVEVVESAQQMERMRADLSRLAQKVDTQGVGHERTAKAVIDLRDSKKTESPRGASSTVGCTKTAFDDKAATEADLVALAAKNNREVEVVRNEVRQVLQTLAVTTETSTLVLADSGRYKATLHSTIARLRNISAEEAAEWAAGGQLLPTRIVNIKNGTKTKVKNLSVPLSATAGYLVADLKKWSLAAYFEVLGVDWPSDLAKGFAELWLEDDEFLTSEKGQAAIIAGAKALFRRGGAASRIVKSRGAGGGEHVTMTVGHYMLIGSFVRHELMVAAGLRSRQRHGKSEGAFKHWVVEVNPVKDWLPKDAAVANGMSLVDGASSRDFFYQIAGTLPPANTPDVPGSQAAASTSAGSGSTSGSQATTADAAGRLVAGAPGCGSTSNAGGGSVATRAPSPAAASTTRRCDSPAAAARGTDGGDGDSGGDGDAFGDADLFPAATAGAQKRVGSPAAHTHNRRNTLPGLGGDEDEDMGEGAGGGEVSEEEEEDGDDEYGEDDDGRQLLGAKYRCE</sequence>
<feature type="region of interest" description="Disordered" evidence="1">
    <location>
        <begin position="114"/>
        <end position="239"/>
    </location>
</feature>
<dbReference type="PANTHER" id="PTHR12460">
    <property type="entry name" value="CYCLIN-DEPENDENT KINASE INHIBITOR-RELATED PROTEIN"/>
    <property type="match status" value="1"/>
</dbReference>
<keyword evidence="3" id="KW-1185">Reference proteome</keyword>
<feature type="compositionally biased region" description="Low complexity" evidence="1">
    <location>
        <begin position="654"/>
        <end position="675"/>
    </location>
</feature>
<name>A0A1X6P318_PORUM</name>
<organism evidence="2 3">
    <name type="scientific">Porphyra umbilicalis</name>
    <name type="common">Purple laver</name>
    <name type="synonym">Red alga</name>
    <dbReference type="NCBI Taxonomy" id="2786"/>
    <lineage>
        <taxon>Eukaryota</taxon>
        <taxon>Rhodophyta</taxon>
        <taxon>Bangiophyceae</taxon>
        <taxon>Bangiales</taxon>
        <taxon>Bangiaceae</taxon>
        <taxon>Porphyra</taxon>
    </lineage>
</organism>
<dbReference type="Proteomes" id="UP000218209">
    <property type="component" value="Unassembled WGS sequence"/>
</dbReference>
<feature type="compositionally biased region" description="Acidic residues" evidence="1">
    <location>
        <begin position="791"/>
        <end position="808"/>
    </location>
</feature>
<feature type="region of interest" description="Disordered" evidence="1">
    <location>
        <begin position="691"/>
        <end position="820"/>
    </location>
</feature>
<reference evidence="2 3" key="1">
    <citation type="submission" date="2017-03" db="EMBL/GenBank/DDBJ databases">
        <title>WGS assembly of Porphyra umbilicalis.</title>
        <authorList>
            <person name="Brawley S.H."/>
            <person name="Blouin N.A."/>
            <person name="Ficko-Blean E."/>
            <person name="Wheeler G.L."/>
            <person name="Lohr M."/>
            <person name="Goodson H.V."/>
            <person name="Jenkins J.W."/>
            <person name="Blaby-Haas C.E."/>
            <person name="Helliwell K.E."/>
            <person name="Chan C."/>
            <person name="Marriage T."/>
            <person name="Bhattacharya D."/>
            <person name="Klein A.S."/>
            <person name="Badis Y."/>
            <person name="Brodie J."/>
            <person name="Cao Y."/>
            <person name="Collen J."/>
            <person name="Dittami S.M."/>
            <person name="Gachon C.M."/>
            <person name="Green B.R."/>
            <person name="Karpowicz S."/>
            <person name="Kim J.W."/>
            <person name="Kudahl U."/>
            <person name="Lin S."/>
            <person name="Michel G."/>
            <person name="Mittag M."/>
            <person name="Olson B.J."/>
            <person name="Pangilinan J."/>
            <person name="Peng Y."/>
            <person name="Qiu H."/>
            <person name="Shu S."/>
            <person name="Singer J.T."/>
            <person name="Smith A.G."/>
            <person name="Sprecher B.N."/>
            <person name="Wagner V."/>
            <person name="Wang W."/>
            <person name="Wang Z.-Y."/>
            <person name="Yan J."/>
            <person name="Yarish C."/>
            <person name="Zoeuner-Riek S."/>
            <person name="Zhuang Y."/>
            <person name="Zou Y."/>
            <person name="Lindquist E.A."/>
            <person name="Grimwood J."/>
            <person name="Barry K."/>
            <person name="Rokhsar D.S."/>
            <person name="Schmutz J."/>
            <person name="Stiller J.W."/>
            <person name="Grossman A.R."/>
            <person name="Prochnik S.E."/>
        </authorList>
    </citation>
    <scope>NUCLEOTIDE SEQUENCE [LARGE SCALE GENOMIC DNA]</scope>
    <source>
        <strain evidence="2">4086291</strain>
    </source>
</reference>
<feature type="compositionally biased region" description="Acidic residues" evidence="1">
    <location>
        <begin position="729"/>
        <end position="741"/>
    </location>
</feature>
<evidence type="ECO:0000313" key="2">
    <source>
        <dbReference type="EMBL" id="OSX75279.1"/>
    </source>
</evidence>
<feature type="compositionally biased region" description="Basic and acidic residues" evidence="1">
    <location>
        <begin position="13"/>
        <end position="22"/>
    </location>
</feature>
<accession>A0A1X6P318</accession>
<dbReference type="PANTHER" id="PTHR12460:SF38">
    <property type="entry name" value="KINETOPLAST-ASSOCIATED PROTEIN-LIKE PROTEIN"/>
    <property type="match status" value="1"/>
</dbReference>
<evidence type="ECO:0000256" key="1">
    <source>
        <dbReference type="SAM" id="MobiDB-lite"/>
    </source>
</evidence>
<protein>
    <submittedName>
        <fullName evidence="2">Uncharacterized protein</fullName>
    </submittedName>
</protein>
<feature type="region of interest" description="Disordered" evidence="1">
    <location>
        <begin position="646"/>
        <end position="675"/>
    </location>
</feature>
<feature type="compositionally biased region" description="Low complexity" evidence="1">
    <location>
        <begin position="189"/>
        <end position="227"/>
    </location>
</feature>
<evidence type="ECO:0000313" key="3">
    <source>
        <dbReference type="Proteomes" id="UP000218209"/>
    </source>
</evidence>
<gene>
    <name evidence="2" type="ORF">BU14_0243s0014</name>
</gene>
<feature type="region of interest" description="Disordered" evidence="1">
    <location>
        <begin position="1"/>
        <end position="22"/>
    </location>
</feature>